<dbReference type="Proteomes" id="UP000199125">
    <property type="component" value="Unassembled WGS sequence"/>
</dbReference>
<evidence type="ECO:0000259" key="3">
    <source>
        <dbReference type="Pfam" id="PF13598"/>
    </source>
</evidence>
<dbReference type="PANTHER" id="PTHR31005">
    <property type="entry name" value="DUF4139 DOMAIN-CONTAINING PROTEIN"/>
    <property type="match status" value="1"/>
</dbReference>
<gene>
    <name evidence="4" type="ORF">SAMN04488075_0725</name>
</gene>
<dbReference type="RefSeq" id="WP_090845350.1">
    <property type="nucleotide sequence ID" value="NZ_FNXG01000001.1"/>
</dbReference>
<proteinExistence type="predicted"/>
<evidence type="ECO:0000256" key="2">
    <source>
        <dbReference type="SAM" id="SignalP"/>
    </source>
</evidence>
<organism evidence="4 5">
    <name type="scientific">Paracoccus alkenifer</name>
    <dbReference type="NCBI Taxonomy" id="65735"/>
    <lineage>
        <taxon>Bacteria</taxon>
        <taxon>Pseudomonadati</taxon>
        <taxon>Pseudomonadota</taxon>
        <taxon>Alphaproteobacteria</taxon>
        <taxon>Rhodobacterales</taxon>
        <taxon>Paracoccaceae</taxon>
        <taxon>Paracoccus</taxon>
    </lineage>
</organism>
<reference evidence="5" key="1">
    <citation type="submission" date="2016-10" db="EMBL/GenBank/DDBJ databases">
        <authorList>
            <person name="Varghese N."/>
            <person name="Submissions S."/>
        </authorList>
    </citation>
    <scope>NUCLEOTIDE SEQUENCE [LARGE SCALE GENOMIC DNA]</scope>
    <source>
        <strain evidence="5">DSM 11593</strain>
    </source>
</reference>
<name>A0A1H6JYK3_9RHOB</name>
<feature type="domain" description="DUF4139" evidence="3">
    <location>
        <begin position="220"/>
        <end position="503"/>
    </location>
</feature>
<keyword evidence="5" id="KW-1185">Reference proteome</keyword>
<dbReference type="PANTHER" id="PTHR31005:SF8">
    <property type="entry name" value="DUF4139 DOMAIN-CONTAINING PROTEIN"/>
    <property type="match status" value="1"/>
</dbReference>
<keyword evidence="2" id="KW-0732">Signal</keyword>
<accession>A0A1H6JYK3</accession>
<dbReference type="InterPro" id="IPR011935">
    <property type="entry name" value="CHP02231"/>
</dbReference>
<evidence type="ECO:0000313" key="4">
    <source>
        <dbReference type="EMBL" id="SEH67556.1"/>
    </source>
</evidence>
<dbReference type="Pfam" id="PF13598">
    <property type="entry name" value="DUF4139"/>
    <property type="match status" value="1"/>
</dbReference>
<sequence>MKTHDLKLAPALMTGACLLVGLPVGTALAQDDAQRIEAVTMSSGGVAEIHRSVRVGGATGFDFDVPLEQVDDILKSLIVRDPAGGVASMSLDGLSPVDETFRRLPFTPDDMHSLPRLLGALQGISVRAGSGGRTVEGVVLGVETAPQAEDGAAERDPILSVMTQDGRIAVLRLRADTELDILDPAVRASLREAASVSGRGRTDETRTIAIALQGDSQRDVRLDYVVAAPVWKTAYRLMLGTGKDARLQAWAVIENATGEDWRDVAVTLSSGAPVTLAQRLHQRYWHERPQLPVLAQAAAPPRPDSFKGQAAEMAGDQAGFANRVQSEARLLAAAPVAAVAPSMALAQAEATEGEAAAIYRLPDPVDLSAGRTLSVPFMDAELEAERISLFQPESGSVHPISALRLENGTGTTLPPGIVTVYAANDEGYAGDAELRGLPAGESRMISFATDRKVEVTTSAGRDETVFRATVAQGVLRATRITRAQTTYAIAGAQDAPRTVIVEHPRRAGWRFSSTSLAEDTPTHHRLRIELEQGATAEIAAVNERTETESIGLMDADAETLLYWSGQIDDAGTVEMLAGLAERRAEIARAQESVAEIGQDIDRASQNQTRIRENLAAVPGDSALGRRYVSMLEEEEDRIAELAERRRQAEAGLTRLREEFAAFIREL</sequence>
<feature type="coiled-coil region" evidence="1">
    <location>
        <begin position="631"/>
        <end position="658"/>
    </location>
</feature>
<evidence type="ECO:0000256" key="1">
    <source>
        <dbReference type="SAM" id="Coils"/>
    </source>
</evidence>
<dbReference type="STRING" id="65735.SAMN04488075_0725"/>
<feature type="chain" id="PRO_5011604883" description="DUF4139 domain-containing protein" evidence="2">
    <location>
        <begin position="30"/>
        <end position="666"/>
    </location>
</feature>
<evidence type="ECO:0000313" key="5">
    <source>
        <dbReference type="Proteomes" id="UP000199125"/>
    </source>
</evidence>
<dbReference type="AlphaFoldDB" id="A0A1H6JYK3"/>
<feature type="signal peptide" evidence="2">
    <location>
        <begin position="1"/>
        <end position="29"/>
    </location>
</feature>
<protein>
    <recommendedName>
        <fullName evidence="3">DUF4139 domain-containing protein</fullName>
    </recommendedName>
</protein>
<keyword evidence="1" id="KW-0175">Coiled coil</keyword>
<dbReference type="InterPro" id="IPR037291">
    <property type="entry name" value="DUF4139"/>
</dbReference>
<dbReference type="OrthoDB" id="580912at2"/>
<dbReference type="EMBL" id="FNXG01000001">
    <property type="protein sequence ID" value="SEH67556.1"/>
    <property type="molecule type" value="Genomic_DNA"/>
</dbReference>